<organism evidence="2 3">
    <name type="scientific">Edaphobacter acidisoli</name>
    <dbReference type="NCBI Taxonomy" id="2040573"/>
    <lineage>
        <taxon>Bacteria</taxon>
        <taxon>Pseudomonadati</taxon>
        <taxon>Acidobacteriota</taxon>
        <taxon>Terriglobia</taxon>
        <taxon>Terriglobales</taxon>
        <taxon>Acidobacteriaceae</taxon>
        <taxon>Edaphobacter</taxon>
    </lineage>
</organism>
<name>A0A916W212_9BACT</name>
<dbReference type="RefSeq" id="WP_188758115.1">
    <property type="nucleotide sequence ID" value="NZ_BMJB01000001.1"/>
</dbReference>
<evidence type="ECO:0000256" key="1">
    <source>
        <dbReference type="SAM" id="SignalP"/>
    </source>
</evidence>
<comment type="caution">
    <text evidence="2">The sequence shown here is derived from an EMBL/GenBank/DDBJ whole genome shotgun (WGS) entry which is preliminary data.</text>
</comment>
<keyword evidence="3" id="KW-1185">Reference proteome</keyword>
<protein>
    <submittedName>
        <fullName evidence="2">Uncharacterized protein</fullName>
    </submittedName>
</protein>
<feature type="signal peptide" evidence="1">
    <location>
        <begin position="1"/>
        <end position="25"/>
    </location>
</feature>
<evidence type="ECO:0000313" key="2">
    <source>
        <dbReference type="EMBL" id="GGA59880.1"/>
    </source>
</evidence>
<gene>
    <name evidence="2" type="ORF">GCM10011507_09270</name>
</gene>
<evidence type="ECO:0000313" key="3">
    <source>
        <dbReference type="Proteomes" id="UP000648801"/>
    </source>
</evidence>
<reference evidence="2" key="1">
    <citation type="journal article" date="2014" name="Int. J. Syst. Evol. Microbiol.">
        <title>Complete genome sequence of Corynebacterium casei LMG S-19264T (=DSM 44701T), isolated from a smear-ripened cheese.</title>
        <authorList>
            <consortium name="US DOE Joint Genome Institute (JGI-PGF)"/>
            <person name="Walter F."/>
            <person name="Albersmeier A."/>
            <person name="Kalinowski J."/>
            <person name="Ruckert C."/>
        </authorList>
    </citation>
    <scope>NUCLEOTIDE SEQUENCE</scope>
    <source>
        <strain evidence="2">CGMCC 1.15447</strain>
    </source>
</reference>
<proteinExistence type="predicted"/>
<feature type="chain" id="PRO_5037251114" evidence="1">
    <location>
        <begin position="26"/>
        <end position="139"/>
    </location>
</feature>
<dbReference type="AlphaFoldDB" id="A0A916W212"/>
<dbReference type="EMBL" id="BMJB01000001">
    <property type="protein sequence ID" value="GGA59880.1"/>
    <property type="molecule type" value="Genomic_DNA"/>
</dbReference>
<sequence>MAVATRLMWSLSLFVLSTGIFGASAQQEAKFVVLQTKIPGGLVTTQGTWNPMKVDIDRAEASISQIANLKAENTSIHIDHPEGYFRQYLPMRQGGRKLLYVNAFCDPPNYWRTQLVIVMDGGTASGKPCLIPLRIPIRT</sequence>
<dbReference type="Proteomes" id="UP000648801">
    <property type="component" value="Unassembled WGS sequence"/>
</dbReference>
<accession>A0A916W212</accession>
<reference evidence="2" key="2">
    <citation type="submission" date="2020-09" db="EMBL/GenBank/DDBJ databases">
        <authorList>
            <person name="Sun Q."/>
            <person name="Zhou Y."/>
        </authorList>
    </citation>
    <scope>NUCLEOTIDE SEQUENCE</scope>
    <source>
        <strain evidence="2">CGMCC 1.15447</strain>
    </source>
</reference>
<keyword evidence="1" id="KW-0732">Signal</keyword>